<proteinExistence type="predicted"/>
<dbReference type="Proteomes" id="UP000727490">
    <property type="component" value="Unassembled WGS sequence"/>
</dbReference>
<dbReference type="AlphaFoldDB" id="A0A951IUC8"/>
<dbReference type="PANTHER" id="PTHR13847">
    <property type="entry name" value="SARCOSINE DEHYDROGENASE-RELATED"/>
    <property type="match status" value="1"/>
</dbReference>
<dbReference type="RefSeq" id="WP_219286078.1">
    <property type="nucleotide sequence ID" value="NZ_RPHB01000001.1"/>
</dbReference>
<keyword evidence="3" id="KW-1185">Reference proteome</keyword>
<evidence type="ECO:0000313" key="3">
    <source>
        <dbReference type="Proteomes" id="UP000727490"/>
    </source>
</evidence>
<protein>
    <submittedName>
        <fullName evidence="2">FAD-binding oxidoreductase</fullName>
    </submittedName>
</protein>
<feature type="domain" description="FAD dependent oxidoreductase" evidence="1">
    <location>
        <begin position="14"/>
        <end position="370"/>
    </location>
</feature>
<dbReference type="GO" id="GO:0005737">
    <property type="term" value="C:cytoplasm"/>
    <property type="evidence" value="ECO:0007669"/>
    <property type="project" value="TreeGrafter"/>
</dbReference>
<name>A0A951IUC8_9BACT</name>
<comment type="caution">
    <text evidence="2">The sequence shown here is derived from an EMBL/GenBank/DDBJ whole genome shotgun (WGS) entry which is preliminary data.</text>
</comment>
<gene>
    <name evidence="2" type="ORF">EGN73_00485</name>
</gene>
<dbReference type="InterPro" id="IPR006076">
    <property type="entry name" value="FAD-dep_OxRdtase"/>
</dbReference>
<accession>A0A951IUC8</accession>
<evidence type="ECO:0000259" key="1">
    <source>
        <dbReference type="Pfam" id="PF01266"/>
    </source>
</evidence>
<dbReference type="PANTHER" id="PTHR13847:SF281">
    <property type="entry name" value="FAD DEPENDENT OXIDOREDUCTASE DOMAIN-CONTAINING PROTEIN"/>
    <property type="match status" value="1"/>
</dbReference>
<organism evidence="2 3">
    <name type="scientific">Arthrospiribacter ruber</name>
    <dbReference type="NCBI Taxonomy" id="2487934"/>
    <lineage>
        <taxon>Bacteria</taxon>
        <taxon>Pseudomonadati</taxon>
        <taxon>Bacteroidota</taxon>
        <taxon>Cytophagia</taxon>
        <taxon>Cytophagales</taxon>
        <taxon>Cyclobacteriaceae</taxon>
        <taxon>Arthrospiribacter</taxon>
    </lineage>
</organism>
<sequence>MLSFWESRSFLEYDLIVIGGGIVGLSTAIQFKKNNPYASVLVLERGIFPSGASTRNAGFACFGSLTEIIDDMNTLTVQEVKDLIEKRYKGLLFIRSIFGDEGLGYQDNGGYELITAKEQKCIEKIEYINTLLYPVFGRDVFTLEEVPGRFGFSPEVVAVVSNPLEGELDSGKFLNQLWETCQLFKIKILTGSEVMELDDENNTVFVNSPVYRSKVQFKGSKIAVCTNAFTSKIVKGKDIQPGRGMIMVSAPLKKTIPWNGAFHYDKGYVYFRNIENRLLIGGGRNLDFEVENTWDHGINPKLKTYLLDLVERIILPGETLEVDMEWSGIMAFGPTKQPVVELLTKDLGVAVRLGGMGVAIGWQTASELVNLLEGQ</sequence>
<dbReference type="Pfam" id="PF01266">
    <property type="entry name" value="DAO"/>
    <property type="match status" value="1"/>
</dbReference>
<evidence type="ECO:0000313" key="2">
    <source>
        <dbReference type="EMBL" id="MBW3466291.1"/>
    </source>
</evidence>
<reference evidence="2 3" key="1">
    <citation type="journal article" date="2020" name="Syst. Appl. Microbiol.">
        <title>Arthrospiribacter ruber gen. nov., sp. nov., a novel bacterium isolated from Arthrospira cultures.</title>
        <authorList>
            <person name="Waleron M."/>
            <person name="Misztak A."/>
            <person name="Waleron M.M."/>
            <person name="Furmaniak M."/>
            <person name="Mrozik A."/>
            <person name="Waleron K."/>
        </authorList>
    </citation>
    <scope>NUCLEOTIDE SEQUENCE [LARGE SCALE GENOMIC DNA]</scope>
    <source>
        <strain evidence="2 3">DPMB0001</strain>
    </source>
</reference>
<dbReference type="EMBL" id="RPHB01000001">
    <property type="protein sequence ID" value="MBW3466291.1"/>
    <property type="molecule type" value="Genomic_DNA"/>
</dbReference>